<feature type="domain" description="SH3b" evidence="5">
    <location>
        <begin position="96"/>
        <end position="159"/>
    </location>
</feature>
<dbReference type="GO" id="GO:0008234">
    <property type="term" value="F:cysteine-type peptidase activity"/>
    <property type="evidence" value="ECO:0007669"/>
    <property type="project" value="UniProtKB-KW"/>
</dbReference>
<proteinExistence type="inferred from homology"/>
<keyword evidence="3" id="KW-0378">Hydrolase</keyword>
<dbReference type="Pfam" id="PF00877">
    <property type="entry name" value="NLPC_P60"/>
    <property type="match status" value="1"/>
</dbReference>
<protein>
    <submittedName>
        <fullName evidence="7">SH3 domain-containing protein</fullName>
    </submittedName>
</protein>
<keyword evidence="2" id="KW-0645">Protease</keyword>
<evidence type="ECO:0000259" key="6">
    <source>
        <dbReference type="PROSITE" id="PS51935"/>
    </source>
</evidence>
<reference evidence="7 8" key="1">
    <citation type="submission" date="2019-11" db="EMBL/GenBank/DDBJ databases">
        <authorList>
            <person name="Zheng R.K."/>
            <person name="Sun C.M."/>
        </authorList>
    </citation>
    <scope>NUCLEOTIDE SEQUENCE [LARGE SCALE GENOMIC DNA]</scope>
    <source>
        <strain evidence="7 8">WC007</strain>
    </source>
</reference>
<dbReference type="PROSITE" id="PS51781">
    <property type="entry name" value="SH3B"/>
    <property type="match status" value="1"/>
</dbReference>
<dbReference type="InterPro" id="IPR041382">
    <property type="entry name" value="SH3_16"/>
</dbReference>
<organism evidence="7 8">
    <name type="scientific">Maribellus comscasis</name>
    <dbReference type="NCBI Taxonomy" id="2681766"/>
    <lineage>
        <taxon>Bacteria</taxon>
        <taxon>Pseudomonadati</taxon>
        <taxon>Bacteroidota</taxon>
        <taxon>Bacteroidia</taxon>
        <taxon>Marinilabiliales</taxon>
        <taxon>Prolixibacteraceae</taxon>
        <taxon>Maribellus</taxon>
    </lineage>
</organism>
<evidence type="ECO:0000256" key="1">
    <source>
        <dbReference type="ARBA" id="ARBA00007074"/>
    </source>
</evidence>
<dbReference type="KEGG" id="mcos:GM418_26905"/>
<dbReference type="SUPFAM" id="SSF54001">
    <property type="entry name" value="Cysteine proteinases"/>
    <property type="match status" value="1"/>
</dbReference>
<dbReference type="InterPro" id="IPR000064">
    <property type="entry name" value="NLP_P60_dom"/>
</dbReference>
<keyword evidence="4" id="KW-0788">Thiol protease</keyword>
<keyword evidence="8" id="KW-1185">Reference proteome</keyword>
<dbReference type="AlphaFoldDB" id="A0A6I6JX35"/>
<dbReference type="PANTHER" id="PTHR47053">
    <property type="entry name" value="MUREIN DD-ENDOPEPTIDASE MEPH-RELATED"/>
    <property type="match status" value="1"/>
</dbReference>
<evidence type="ECO:0000259" key="5">
    <source>
        <dbReference type="PROSITE" id="PS51781"/>
    </source>
</evidence>
<evidence type="ECO:0000313" key="8">
    <source>
        <dbReference type="Proteomes" id="UP000428260"/>
    </source>
</evidence>
<dbReference type="PANTHER" id="PTHR47053:SF1">
    <property type="entry name" value="MUREIN DD-ENDOPEPTIDASE MEPH-RELATED"/>
    <property type="match status" value="1"/>
</dbReference>
<evidence type="ECO:0000256" key="3">
    <source>
        <dbReference type="ARBA" id="ARBA00022801"/>
    </source>
</evidence>
<evidence type="ECO:0000256" key="4">
    <source>
        <dbReference type="ARBA" id="ARBA00022807"/>
    </source>
</evidence>
<dbReference type="Proteomes" id="UP000428260">
    <property type="component" value="Chromosome"/>
</dbReference>
<dbReference type="InterPro" id="IPR038765">
    <property type="entry name" value="Papain-like_cys_pep_sf"/>
</dbReference>
<dbReference type="GO" id="GO:0006508">
    <property type="term" value="P:proteolysis"/>
    <property type="evidence" value="ECO:0007669"/>
    <property type="project" value="UniProtKB-KW"/>
</dbReference>
<name>A0A6I6JX35_9BACT</name>
<dbReference type="RefSeq" id="WP_158870756.1">
    <property type="nucleotide sequence ID" value="NZ_CP046401.1"/>
</dbReference>
<feature type="domain" description="NlpC/P60" evidence="6">
    <location>
        <begin position="238"/>
        <end position="368"/>
    </location>
</feature>
<dbReference type="InterPro" id="IPR051202">
    <property type="entry name" value="Peptidase_C40"/>
</dbReference>
<accession>A0A6I6JX35</accession>
<gene>
    <name evidence="7" type="ORF">GM418_26905</name>
</gene>
<dbReference type="EMBL" id="CP046401">
    <property type="protein sequence ID" value="QGY47161.1"/>
    <property type="molecule type" value="Genomic_DNA"/>
</dbReference>
<dbReference type="Pfam" id="PF18348">
    <property type="entry name" value="SH3_16"/>
    <property type="match status" value="1"/>
</dbReference>
<sequence length="388" mass="43680">MQKKYVIISILVLLIIACNSNKRKEVENIIKDFEVEKVQDKREVVFNIDAVCKQGKLVLKGETSEAVLKNQLFDELKSIVFSDSVIVLPDASVGENKFGIVTVPVANMRATPSHSSELVTQAVLGTPVKILKNRDGWYYIQTPDKYISWVDAAEIFPADTFIFQEWKSSERIIFTGINGLIFKDTDLDSPISDVTLGSILQKKESNNRWIKVCFPDGRTGFTPPKDWIDFSAFVNQKYPNPDEIVLRAKQLTGCSYLWGGTSAKAMDCSGFVKTVYFINGLILARDASLQATHGKEITLNETQSGDLLFFGRQATENLEAKITHVALSLGGTEFIHASGFIKQNSFNSASKIYSEYRKNSFIKALRIINFEDEGIQLVKNHPWYWNSF</sequence>
<evidence type="ECO:0000313" key="7">
    <source>
        <dbReference type="EMBL" id="QGY47161.1"/>
    </source>
</evidence>
<dbReference type="InterPro" id="IPR003646">
    <property type="entry name" value="SH3-like_bac-type"/>
</dbReference>
<comment type="similarity">
    <text evidence="1">Belongs to the peptidase C40 family.</text>
</comment>
<dbReference type="Gene3D" id="2.30.30.40">
    <property type="entry name" value="SH3 Domains"/>
    <property type="match status" value="2"/>
</dbReference>
<dbReference type="PROSITE" id="PS51935">
    <property type="entry name" value="NLPC_P60"/>
    <property type="match status" value="1"/>
</dbReference>
<dbReference type="Gene3D" id="3.90.1720.10">
    <property type="entry name" value="endopeptidase domain like (from Nostoc punctiforme)"/>
    <property type="match status" value="1"/>
</dbReference>
<evidence type="ECO:0000256" key="2">
    <source>
        <dbReference type="ARBA" id="ARBA00022670"/>
    </source>
</evidence>
<dbReference type="PROSITE" id="PS51257">
    <property type="entry name" value="PROKAR_LIPOPROTEIN"/>
    <property type="match status" value="1"/>
</dbReference>